<dbReference type="SUPFAM" id="SSF118310">
    <property type="entry name" value="AN1-like Zinc finger"/>
    <property type="match status" value="1"/>
</dbReference>
<dbReference type="SMART" id="SM00259">
    <property type="entry name" value="ZnF_A20"/>
    <property type="match status" value="1"/>
</dbReference>
<dbReference type="PANTHER" id="PTHR10634">
    <property type="entry name" value="AN1-TYPE ZINC FINGER PROTEIN"/>
    <property type="match status" value="1"/>
</dbReference>
<sequence length="172" mass="18445">MEHEETGCQAAPEGPILCVNNCGFFGSAATMNMCSKCHKDMMLKQEQAKLAASSFGSIVNGTSSINANEPVVAAATVDVQPHPVEPKTLSSQPSFSFGSGSYGEPKPEGPKRCNTCNKRVGLTGFNCRCGHLFCAVHRYSDKHDCPYDYRTAGRDAIAKANPVVKAEKLDKI</sequence>
<dbReference type="Pfam" id="PF01428">
    <property type="entry name" value="zf-AN1"/>
    <property type="match status" value="1"/>
</dbReference>
<dbReference type="Proteomes" id="UP000315295">
    <property type="component" value="Unassembled WGS sequence"/>
</dbReference>
<feature type="domain" description="AN1-type" evidence="8">
    <location>
        <begin position="107"/>
        <end position="153"/>
    </location>
</feature>
<evidence type="ECO:0000256" key="4">
    <source>
        <dbReference type="ARBA" id="ARBA00022833"/>
    </source>
</evidence>
<dbReference type="SMART" id="SM00154">
    <property type="entry name" value="ZnF_AN1"/>
    <property type="match status" value="1"/>
</dbReference>
<name>A0A540KDC7_MALBA</name>
<comment type="caution">
    <text evidence="9">The sequence shown here is derived from an EMBL/GenBank/DDBJ whole genome shotgun (WGS) entry which is preliminary data.</text>
</comment>
<evidence type="ECO:0000256" key="5">
    <source>
        <dbReference type="PROSITE-ProRule" id="PRU00449"/>
    </source>
</evidence>
<dbReference type="InterPro" id="IPR035896">
    <property type="entry name" value="AN1-like_Znf"/>
</dbReference>
<evidence type="ECO:0000256" key="1">
    <source>
        <dbReference type="ARBA" id="ARBA00003732"/>
    </source>
</evidence>
<dbReference type="InterPro" id="IPR050652">
    <property type="entry name" value="AN1_A20_ZnFinger"/>
</dbReference>
<dbReference type="Pfam" id="PF01754">
    <property type="entry name" value="zf-A20"/>
    <property type="match status" value="1"/>
</dbReference>
<proteinExistence type="predicted"/>
<keyword evidence="4" id="KW-0862">Zinc</keyword>
<evidence type="ECO:0008006" key="11">
    <source>
        <dbReference type="Google" id="ProtNLM"/>
    </source>
</evidence>
<dbReference type="SUPFAM" id="SSF57716">
    <property type="entry name" value="Glucocorticoid receptor-like (DNA-binding domain)"/>
    <property type="match status" value="1"/>
</dbReference>
<feature type="region of interest" description="Disordered" evidence="6">
    <location>
        <begin position="83"/>
        <end position="109"/>
    </location>
</feature>
<feature type="compositionally biased region" description="Low complexity" evidence="6">
    <location>
        <begin position="90"/>
        <end position="99"/>
    </location>
</feature>
<evidence type="ECO:0000313" key="10">
    <source>
        <dbReference type="Proteomes" id="UP000315295"/>
    </source>
</evidence>
<dbReference type="InterPro" id="IPR000058">
    <property type="entry name" value="Znf_AN1"/>
</dbReference>
<dbReference type="AlphaFoldDB" id="A0A540KDC7"/>
<dbReference type="STRING" id="106549.A0A540KDC7"/>
<dbReference type="FunFam" id="4.10.1110.10:FF:000001">
    <property type="entry name" value="Zinc finger AN1-type containing 6"/>
    <property type="match status" value="1"/>
</dbReference>
<evidence type="ECO:0000259" key="8">
    <source>
        <dbReference type="PROSITE" id="PS51039"/>
    </source>
</evidence>
<dbReference type="Gene3D" id="4.10.1110.10">
    <property type="entry name" value="AN1-like Zinc finger"/>
    <property type="match status" value="1"/>
</dbReference>
<dbReference type="InterPro" id="IPR002653">
    <property type="entry name" value="Znf_A20"/>
</dbReference>
<dbReference type="PANTHER" id="PTHR10634:SF104">
    <property type="entry name" value="ZINC FINGER A20 AND AN1 DOMAIN-CONTAINING STRESS-ASSOCIATED PROTEIN 2"/>
    <property type="match status" value="1"/>
</dbReference>
<keyword evidence="2" id="KW-0479">Metal-binding</keyword>
<feature type="domain" description="A20-type" evidence="7">
    <location>
        <begin position="12"/>
        <end position="46"/>
    </location>
</feature>
<dbReference type="EMBL" id="VIEB01001430">
    <property type="protein sequence ID" value="TQD72226.1"/>
    <property type="molecule type" value="Genomic_DNA"/>
</dbReference>
<dbReference type="GO" id="GO:0008270">
    <property type="term" value="F:zinc ion binding"/>
    <property type="evidence" value="ECO:0007669"/>
    <property type="project" value="UniProtKB-KW"/>
</dbReference>
<keyword evidence="10" id="KW-1185">Reference proteome</keyword>
<evidence type="ECO:0000256" key="3">
    <source>
        <dbReference type="ARBA" id="ARBA00022771"/>
    </source>
</evidence>
<gene>
    <name evidence="9" type="ORF">C1H46_042234</name>
</gene>
<dbReference type="PROSITE" id="PS51036">
    <property type="entry name" value="ZF_A20"/>
    <property type="match status" value="1"/>
</dbReference>
<comment type="function">
    <text evidence="1">May be involved in environmental stress response.</text>
</comment>
<evidence type="ECO:0000256" key="2">
    <source>
        <dbReference type="ARBA" id="ARBA00022723"/>
    </source>
</evidence>
<reference evidence="9 10" key="1">
    <citation type="journal article" date="2019" name="G3 (Bethesda)">
        <title>Sequencing of a Wild Apple (Malus baccata) Genome Unravels the Differences Between Cultivated and Wild Apple Species Regarding Disease Resistance and Cold Tolerance.</title>
        <authorList>
            <person name="Chen X."/>
        </authorList>
    </citation>
    <scope>NUCLEOTIDE SEQUENCE [LARGE SCALE GENOMIC DNA]</scope>
    <source>
        <strain evidence="10">cv. Shandingzi</strain>
        <tissue evidence="9">Leaves</tissue>
    </source>
</reference>
<dbReference type="Gene3D" id="1.20.5.4770">
    <property type="match status" value="1"/>
</dbReference>
<organism evidence="9 10">
    <name type="scientific">Malus baccata</name>
    <name type="common">Siberian crab apple</name>
    <name type="synonym">Pyrus baccata</name>
    <dbReference type="NCBI Taxonomy" id="106549"/>
    <lineage>
        <taxon>Eukaryota</taxon>
        <taxon>Viridiplantae</taxon>
        <taxon>Streptophyta</taxon>
        <taxon>Embryophyta</taxon>
        <taxon>Tracheophyta</taxon>
        <taxon>Spermatophyta</taxon>
        <taxon>Magnoliopsida</taxon>
        <taxon>eudicotyledons</taxon>
        <taxon>Gunneridae</taxon>
        <taxon>Pentapetalae</taxon>
        <taxon>rosids</taxon>
        <taxon>fabids</taxon>
        <taxon>Rosales</taxon>
        <taxon>Rosaceae</taxon>
        <taxon>Amygdaloideae</taxon>
        <taxon>Maleae</taxon>
        <taxon>Malus</taxon>
    </lineage>
</organism>
<protein>
    <recommendedName>
        <fullName evidence="11">AN1-type domain-containing protein</fullName>
    </recommendedName>
</protein>
<dbReference type="PROSITE" id="PS51039">
    <property type="entry name" value="ZF_AN1"/>
    <property type="match status" value="1"/>
</dbReference>
<evidence type="ECO:0000313" key="9">
    <source>
        <dbReference type="EMBL" id="TQD72226.1"/>
    </source>
</evidence>
<evidence type="ECO:0000256" key="6">
    <source>
        <dbReference type="SAM" id="MobiDB-lite"/>
    </source>
</evidence>
<dbReference type="GO" id="GO:0003677">
    <property type="term" value="F:DNA binding"/>
    <property type="evidence" value="ECO:0007669"/>
    <property type="project" value="InterPro"/>
</dbReference>
<accession>A0A540KDC7</accession>
<evidence type="ECO:0000259" key="7">
    <source>
        <dbReference type="PROSITE" id="PS51036"/>
    </source>
</evidence>
<keyword evidence="3 5" id="KW-0863">Zinc-finger</keyword>